<proteinExistence type="inferred from homology"/>
<dbReference type="InterPro" id="IPR005064">
    <property type="entry name" value="BUG"/>
</dbReference>
<organism evidence="3 4">
    <name type="scientific">Pseudacidovorax intermedius</name>
    <dbReference type="NCBI Taxonomy" id="433924"/>
    <lineage>
        <taxon>Bacteria</taxon>
        <taxon>Pseudomonadati</taxon>
        <taxon>Pseudomonadota</taxon>
        <taxon>Betaproteobacteria</taxon>
        <taxon>Burkholderiales</taxon>
        <taxon>Comamonadaceae</taxon>
        <taxon>Pseudacidovorax</taxon>
    </lineage>
</organism>
<keyword evidence="4" id="KW-1185">Reference proteome</keyword>
<evidence type="ECO:0000256" key="2">
    <source>
        <dbReference type="SAM" id="SignalP"/>
    </source>
</evidence>
<dbReference type="EMBL" id="QQAV01000016">
    <property type="protein sequence ID" value="RDI17703.1"/>
    <property type="molecule type" value="Genomic_DNA"/>
</dbReference>
<reference evidence="3 4" key="1">
    <citation type="submission" date="2018-07" db="EMBL/GenBank/DDBJ databases">
        <title>Genomic Encyclopedia of Type Strains, Phase IV (KMG-IV): sequencing the most valuable type-strain genomes for metagenomic binning, comparative biology and taxonomic classification.</title>
        <authorList>
            <person name="Goeker M."/>
        </authorList>
    </citation>
    <scope>NUCLEOTIDE SEQUENCE [LARGE SCALE GENOMIC DNA]</scope>
    <source>
        <strain evidence="3 4">DSM 21352</strain>
    </source>
</reference>
<keyword evidence="2" id="KW-0732">Signal</keyword>
<dbReference type="OrthoDB" id="8678477at2"/>
<feature type="chain" id="PRO_5016877984" evidence="2">
    <location>
        <begin position="34"/>
        <end position="337"/>
    </location>
</feature>
<gene>
    <name evidence="3" type="ORF">DFR41_11630</name>
</gene>
<dbReference type="PANTHER" id="PTHR42928">
    <property type="entry name" value="TRICARBOXYLATE-BINDING PROTEIN"/>
    <property type="match status" value="1"/>
</dbReference>
<dbReference type="PANTHER" id="PTHR42928:SF5">
    <property type="entry name" value="BLR1237 PROTEIN"/>
    <property type="match status" value="1"/>
</dbReference>
<comment type="caution">
    <text evidence="3">The sequence shown here is derived from an EMBL/GenBank/DDBJ whole genome shotgun (WGS) entry which is preliminary data.</text>
</comment>
<evidence type="ECO:0000256" key="1">
    <source>
        <dbReference type="ARBA" id="ARBA00006987"/>
    </source>
</evidence>
<dbReference type="CDD" id="cd07012">
    <property type="entry name" value="PBP2_Bug_TTT"/>
    <property type="match status" value="1"/>
</dbReference>
<dbReference type="SUPFAM" id="SSF53850">
    <property type="entry name" value="Periplasmic binding protein-like II"/>
    <property type="match status" value="1"/>
</dbReference>
<dbReference type="InterPro" id="IPR042100">
    <property type="entry name" value="Bug_dom1"/>
</dbReference>
<comment type="similarity">
    <text evidence="1">Belongs to the UPF0065 (bug) family.</text>
</comment>
<dbReference type="Gene3D" id="3.40.190.10">
    <property type="entry name" value="Periplasmic binding protein-like II"/>
    <property type="match status" value="1"/>
</dbReference>
<protein>
    <submittedName>
        <fullName evidence="3">Tripartite-type tricarboxylate transporter receptor subunit TctC</fullName>
    </submittedName>
</protein>
<sequence>MTHLPRTPRRRAWGAVIGLLLSAGLLAATPAQAQAQSQIGTFPDRPLKIILMFPAGNGLDTSTRNFADALGKELGQPVVVDNRPGANGVIAFSAVRLAPADGYTLLVGSSSGITIPVAYGKSLPYDPFKDFKLVGGMLRAPAILTVPPDSKFTTIRQMIEVGKAKPEPLTIGTYSDGYYLTSQRLANLAGIKLRNVPYKGYPASLPDLAAGRIDIGYGDATATQELIKSGKIRALAVTGTTRHPNYPDVPTVAESGVPDFSYYSWDVFLVRNETPAPITEKLMTAVKRVLHGPDYPAFLRANGSEPMLDDMPAIQKMMTDEVTLYKSLIASTSAESR</sequence>
<dbReference type="AlphaFoldDB" id="A0A370F3Q3"/>
<dbReference type="Gene3D" id="3.40.190.150">
    <property type="entry name" value="Bordetella uptake gene, domain 1"/>
    <property type="match status" value="1"/>
</dbReference>
<name>A0A370F3Q3_9BURK</name>
<evidence type="ECO:0000313" key="3">
    <source>
        <dbReference type="EMBL" id="RDI17703.1"/>
    </source>
</evidence>
<dbReference type="Proteomes" id="UP000255265">
    <property type="component" value="Unassembled WGS sequence"/>
</dbReference>
<dbReference type="Pfam" id="PF03401">
    <property type="entry name" value="TctC"/>
    <property type="match status" value="1"/>
</dbReference>
<dbReference type="RefSeq" id="WP_114804804.1">
    <property type="nucleotide sequence ID" value="NZ_QQAV01000016.1"/>
</dbReference>
<dbReference type="PIRSF" id="PIRSF017082">
    <property type="entry name" value="YflP"/>
    <property type="match status" value="1"/>
</dbReference>
<keyword evidence="3" id="KW-0675">Receptor</keyword>
<feature type="signal peptide" evidence="2">
    <location>
        <begin position="1"/>
        <end position="33"/>
    </location>
</feature>
<accession>A0A370F3Q3</accession>
<evidence type="ECO:0000313" key="4">
    <source>
        <dbReference type="Proteomes" id="UP000255265"/>
    </source>
</evidence>